<feature type="domain" description="ParB-like N-terminal" evidence="1">
    <location>
        <begin position="30"/>
        <end position="117"/>
    </location>
</feature>
<keyword evidence="3" id="KW-1185">Reference proteome</keyword>
<name>A0AAN5AN23_9BACT</name>
<evidence type="ECO:0000259" key="1">
    <source>
        <dbReference type="SMART" id="SM00470"/>
    </source>
</evidence>
<dbReference type="Proteomes" id="UP001310022">
    <property type="component" value="Unassembled WGS sequence"/>
</dbReference>
<organism evidence="2 3">
    <name type="scientific">Persicobacter diffluens</name>
    <dbReference type="NCBI Taxonomy" id="981"/>
    <lineage>
        <taxon>Bacteria</taxon>
        <taxon>Pseudomonadati</taxon>
        <taxon>Bacteroidota</taxon>
        <taxon>Cytophagia</taxon>
        <taxon>Cytophagales</taxon>
        <taxon>Persicobacteraceae</taxon>
        <taxon>Persicobacter</taxon>
    </lineage>
</organism>
<comment type="caution">
    <text evidence="2">The sequence shown here is derived from an EMBL/GenBank/DDBJ whole genome shotgun (WGS) entry which is preliminary data.</text>
</comment>
<reference evidence="2 3" key="1">
    <citation type="submission" date="2021-12" db="EMBL/GenBank/DDBJ databases">
        <title>Genome sequencing of bacteria with rrn-lacking chromosome and rrn-plasmid.</title>
        <authorList>
            <person name="Anda M."/>
            <person name="Iwasaki W."/>
        </authorList>
    </citation>
    <scope>NUCLEOTIDE SEQUENCE [LARGE SCALE GENOMIC DNA]</scope>
    <source>
        <strain evidence="2 3">NBRC 15940</strain>
    </source>
</reference>
<evidence type="ECO:0000313" key="3">
    <source>
        <dbReference type="Proteomes" id="UP001310022"/>
    </source>
</evidence>
<proteinExistence type="predicted"/>
<dbReference type="EMBL" id="BQKE01000012">
    <property type="protein sequence ID" value="GJM65064.1"/>
    <property type="molecule type" value="Genomic_DNA"/>
</dbReference>
<dbReference type="SMART" id="SM00470">
    <property type="entry name" value="ParB"/>
    <property type="match status" value="1"/>
</dbReference>
<evidence type="ECO:0000313" key="2">
    <source>
        <dbReference type="EMBL" id="GJM65064.1"/>
    </source>
</evidence>
<protein>
    <recommendedName>
        <fullName evidence="1">ParB-like N-terminal domain-containing protein</fullName>
    </recommendedName>
</protein>
<dbReference type="AlphaFoldDB" id="A0AAN5AN23"/>
<dbReference type="InterPro" id="IPR003115">
    <property type="entry name" value="ParB_N"/>
</dbReference>
<accession>A0AAN5AN23</accession>
<dbReference type="RefSeq" id="WP_338240127.1">
    <property type="nucleotide sequence ID" value="NZ_BQKE01000012.1"/>
</dbReference>
<dbReference type="SUPFAM" id="SSF110849">
    <property type="entry name" value="ParB/Sulfiredoxin"/>
    <property type="match status" value="1"/>
</dbReference>
<dbReference type="Gene3D" id="3.90.1530.10">
    <property type="entry name" value="Conserved hypothetical protein from pyrococcus furiosus pfu- 392566-001, ParB domain"/>
    <property type="match status" value="1"/>
</dbReference>
<sequence>MARRTIDFKGSQQEIQKRKQTARVIAGIDTEITLDILPELDLLIPRPNQEEIELLEESILKEGLREPISVWKHEGKQIIVDGHNRYAILKRNNLPIEINIIHFEDIESVKDWMIDTQLGRRNLTDEKRAYLIGMKYEREKLPRGRKGKLDSEKRKNFPLLKENPANTSSKEIGKQNNLSDRTIRNHAVFYRGVNLLSKQMKDDLLEGNIKISKGNLKTIAQHASQIRTPIENLQEVKSIVDRFTISGKTNQPAVPEVHQLQEELLQKVKQIYQKSASMPDFDRNQILETLGSWVKLEQEKLSK</sequence>
<gene>
    <name evidence="2" type="ORF">PEDI_56160</name>
</gene>
<dbReference type="InterPro" id="IPR036086">
    <property type="entry name" value="ParB/Sulfiredoxin_sf"/>
</dbReference>